<protein>
    <recommendedName>
        <fullName evidence="4">DUF748 domain-containing protein</fullName>
    </recommendedName>
</protein>
<reference evidence="2 3" key="1">
    <citation type="submission" date="2023-11" db="EMBL/GenBank/DDBJ databases">
        <title>Peredibacter starrii A3.12.</title>
        <authorList>
            <person name="Mitchell R.J."/>
        </authorList>
    </citation>
    <scope>NUCLEOTIDE SEQUENCE [LARGE SCALE GENOMIC DNA]</scope>
    <source>
        <strain evidence="2 3">A3.12</strain>
    </source>
</reference>
<dbReference type="RefSeq" id="WP_321398858.1">
    <property type="nucleotide sequence ID" value="NZ_CP139487.1"/>
</dbReference>
<keyword evidence="3" id="KW-1185">Reference proteome</keyword>
<evidence type="ECO:0000313" key="2">
    <source>
        <dbReference type="EMBL" id="WPU66541.1"/>
    </source>
</evidence>
<name>A0AAX4HU83_9BACT</name>
<gene>
    <name evidence="2" type="ORF">SOO65_07265</name>
</gene>
<keyword evidence="1" id="KW-1133">Transmembrane helix</keyword>
<dbReference type="EMBL" id="CP139487">
    <property type="protein sequence ID" value="WPU66541.1"/>
    <property type="molecule type" value="Genomic_DNA"/>
</dbReference>
<keyword evidence="1" id="KW-0472">Membrane</keyword>
<dbReference type="Proteomes" id="UP001324634">
    <property type="component" value="Chromosome"/>
</dbReference>
<dbReference type="KEGG" id="psti:SOO65_07265"/>
<evidence type="ECO:0008006" key="4">
    <source>
        <dbReference type="Google" id="ProtNLM"/>
    </source>
</evidence>
<keyword evidence="1" id="KW-0812">Transmembrane</keyword>
<evidence type="ECO:0000256" key="1">
    <source>
        <dbReference type="SAM" id="Phobius"/>
    </source>
</evidence>
<organism evidence="2 3">
    <name type="scientific">Peredibacter starrii</name>
    <dbReference type="NCBI Taxonomy" id="28202"/>
    <lineage>
        <taxon>Bacteria</taxon>
        <taxon>Pseudomonadati</taxon>
        <taxon>Bdellovibrionota</taxon>
        <taxon>Bacteriovoracia</taxon>
        <taxon>Bacteriovoracales</taxon>
        <taxon>Bacteriovoracaceae</taxon>
        <taxon>Peredibacter</taxon>
    </lineage>
</organism>
<dbReference type="AlphaFoldDB" id="A0AAX4HU83"/>
<evidence type="ECO:0000313" key="3">
    <source>
        <dbReference type="Proteomes" id="UP001324634"/>
    </source>
</evidence>
<proteinExistence type="predicted"/>
<accession>A0AAX4HU83</accession>
<sequence length="361" mass="40182">MRTLYIGGQKKKNSTGSYWKVYIFLILLLTGIGFVLKLTAPMIVENWINKKGTDTDGYAFSVRNVDLSLQNGKITLNDVKIFNPQTSSNLLETPNLTIQLDLVDLVLNQNKKVSITADKVDLYISKDLNSEIERMRATNAKAGNDVYLDVLDGKITKLNIIEKKEDQSRTMLELNDVNLKVKEVSLLSINKKSEFTLTSTVADGGKMNLTGKTHEGNGITPWAVHGTLKQIPSGFFNKIAGSELPFAFTESHLNAELTAYSDNGSVLGEITPEIKKLNLIQEKPGVPTQTIKRKLSDDLTFVLPFTLKDKLTVEYSETFQKLKSYKKYPAAVASNDATEAKTEVKAAEPVKPKKSFSFWSF</sequence>
<feature type="transmembrane region" description="Helical" evidence="1">
    <location>
        <begin position="21"/>
        <end position="44"/>
    </location>
</feature>